<feature type="transmembrane region" description="Helical" evidence="1">
    <location>
        <begin position="38"/>
        <end position="58"/>
    </location>
</feature>
<keyword evidence="1" id="KW-0812">Transmembrane</keyword>
<keyword evidence="1" id="KW-1133">Transmembrane helix</keyword>
<proteinExistence type="predicted"/>
<reference evidence="3" key="1">
    <citation type="submission" date="2014-01" db="EMBL/GenBank/DDBJ databases">
        <title>The Genome Sequence of Anopheles farauti FAR1 (V2).</title>
        <authorList>
            <consortium name="The Broad Institute Genomics Platform"/>
            <person name="Neafsey D.E."/>
            <person name="Besansky N."/>
            <person name="Howell P."/>
            <person name="Walton C."/>
            <person name="Young S.K."/>
            <person name="Zeng Q."/>
            <person name="Gargeya S."/>
            <person name="Fitzgerald M."/>
            <person name="Haas B."/>
            <person name="Abouelleil A."/>
            <person name="Allen A.W."/>
            <person name="Alvarado L."/>
            <person name="Arachchi H.M."/>
            <person name="Berlin A.M."/>
            <person name="Chapman S.B."/>
            <person name="Gainer-Dewar J."/>
            <person name="Goldberg J."/>
            <person name="Griggs A."/>
            <person name="Gujja S."/>
            <person name="Hansen M."/>
            <person name="Howarth C."/>
            <person name="Imamovic A."/>
            <person name="Ireland A."/>
            <person name="Larimer J."/>
            <person name="McCowan C."/>
            <person name="Murphy C."/>
            <person name="Pearson M."/>
            <person name="Poon T.W."/>
            <person name="Priest M."/>
            <person name="Roberts A."/>
            <person name="Saif S."/>
            <person name="Shea T."/>
            <person name="Sisk P."/>
            <person name="Sykes S."/>
            <person name="Wortman J."/>
            <person name="Nusbaum C."/>
            <person name="Birren B."/>
        </authorList>
    </citation>
    <scope>NUCLEOTIDE SEQUENCE [LARGE SCALE GENOMIC DNA]</scope>
    <source>
        <strain evidence="3">FAR1</strain>
    </source>
</reference>
<dbReference type="VEuPathDB" id="VectorBase:AFAF001109"/>
<accession>A0A182Q1B0</accession>
<dbReference type="EMBL" id="AXCN02001428">
    <property type="status" value="NOT_ANNOTATED_CDS"/>
    <property type="molecule type" value="Genomic_DNA"/>
</dbReference>
<evidence type="ECO:0000313" key="2">
    <source>
        <dbReference type="EnsemblMetazoa" id="AFAF001109-PA"/>
    </source>
</evidence>
<dbReference type="Proteomes" id="UP000075886">
    <property type="component" value="Unassembled WGS sequence"/>
</dbReference>
<dbReference type="EnsemblMetazoa" id="AFAF001109-RA">
    <property type="protein sequence ID" value="AFAF001109-PA"/>
    <property type="gene ID" value="AFAF001109"/>
</dbReference>
<keyword evidence="3" id="KW-1185">Reference proteome</keyword>
<protein>
    <submittedName>
        <fullName evidence="2">Uncharacterized protein</fullName>
    </submittedName>
</protein>
<evidence type="ECO:0000313" key="3">
    <source>
        <dbReference type="Proteomes" id="UP000075886"/>
    </source>
</evidence>
<organism evidence="2 3">
    <name type="scientific">Anopheles farauti</name>
    <dbReference type="NCBI Taxonomy" id="69004"/>
    <lineage>
        <taxon>Eukaryota</taxon>
        <taxon>Metazoa</taxon>
        <taxon>Ecdysozoa</taxon>
        <taxon>Arthropoda</taxon>
        <taxon>Hexapoda</taxon>
        <taxon>Insecta</taxon>
        <taxon>Pterygota</taxon>
        <taxon>Neoptera</taxon>
        <taxon>Endopterygota</taxon>
        <taxon>Diptera</taxon>
        <taxon>Nematocera</taxon>
        <taxon>Culicoidea</taxon>
        <taxon>Culicidae</taxon>
        <taxon>Anophelinae</taxon>
        <taxon>Anopheles</taxon>
    </lineage>
</organism>
<keyword evidence="1" id="KW-0472">Membrane</keyword>
<feature type="transmembrane region" description="Helical" evidence="1">
    <location>
        <begin position="140"/>
        <end position="156"/>
    </location>
</feature>
<name>A0A182Q1B0_9DIPT</name>
<reference evidence="2" key="2">
    <citation type="submission" date="2020-05" db="UniProtKB">
        <authorList>
            <consortium name="EnsemblMetazoa"/>
        </authorList>
    </citation>
    <scope>IDENTIFICATION</scope>
    <source>
        <strain evidence="2">FAR1</strain>
    </source>
</reference>
<sequence length="220" mass="24022">MNQQMSRVATCLAHVILAAVSGWSLKYVPSPASTRGVPLVYAMLCSLLAYSVLGIVRYSHPQPGNVLRLLYDQLALLTKVCPLPVLNAQLYLQQVDQLGHLVYLGPERGLGYAFLLLALIAYAVCNIFSDLNRRHIGERVATGVLLLNALGLGVISGTTGNYWASGLVVSFVSKHFLLPVLAERYQIPHALLYTYGLSFYEVFGVNAVAEAQTLMAIKTR</sequence>
<dbReference type="AlphaFoldDB" id="A0A182Q1B0"/>
<feature type="transmembrane region" description="Helical" evidence="1">
    <location>
        <begin position="110"/>
        <end position="128"/>
    </location>
</feature>
<evidence type="ECO:0000256" key="1">
    <source>
        <dbReference type="SAM" id="Phobius"/>
    </source>
</evidence>